<dbReference type="Proteomes" id="UP000664144">
    <property type="component" value="Unassembled WGS sequence"/>
</dbReference>
<dbReference type="EMBL" id="JAFLQZ010000002">
    <property type="protein sequence ID" value="MBO0357096.1"/>
    <property type="molecule type" value="Genomic_DNA"/>
</dbReference>
<comment type="caution">
    <text evidence="3">The sequence shown here is derived from an EMBL/GenBank/DDBJ whole genome shotgun (WGS) entry which is preliminary data.</text>
</comment>
<dbReference type="InterPro" id="IPR054243">
    <property type="entry name" value="DUF6970"/>
</dbReference>
<evidence type="ECO:0000259" key="2">
    <source>
        <dbReference type="Pfam" id="PF22311"/>
    </source>
</evidence>
<reference evidence="3" key="1">
    <citation type="submission" date="2021-03" db="EMBL/GenBank/DDBJ databases">
        <authorList>
            <person name="Kim M.K."/>
        </authorList>
    </citation>
    <scope>NUCLEOTIDE SEQUENCE</scope>
    <source>
        <strain evidence="3">BT186</strain>
    </source>
</reference>
<proteinExistence type="predicted"/>
<feature type="chain" id="PRO_5036876712" description="DUF6970 domain-containing protein" evidence="1">
    <location>
        <begin position="20"/>
        <end position="126"/>
    </location>
</feature>
<evidence type="ECO:0000256" key="1">
    <source>
        <dbReference type="SAM" id="SignalP"/>
    </source>
</evidence>
<dbReference type="Pfam" id="PF22311">
    <property type="entry name" value="DUF6970"/>
    <property type="match status" value="1"/>
</dbReference>
<keyword evidence="1" id="KW-0732">Signal</keyword>
<feature type="domain" description="DUF6970" evidence="2">
    <location>
        <begin position="43"/>
        <end position="124"/>
    </location>
</feature>
<evidence type="ECO:0000313" key="3">
    <source>
        <dbReference type="EMBL" id="MBO0357096.1"/>
    </source>
</evidence>
<keyword evidence="4" id="KW-1185">Reference proteome</keyword>
<dbReference type="RefSeq" id="WP_206981484.1">
    <property type="nucleotide sequence ID" value="NZ_JAFLQZ010000002.1"/>
</dbReference>
<gene>
    <name evidence="3" type="ORF">J0X19_03985</name>
</gene>
<feature type="signal peptide" evidence="1">
    <location>
        <begin position="1"/>
        <end position="19"/>
    </location>
</feature>
<dbReference type="PROSITE" id="PS51257">
    <property type="entry name" value="PROKAR_LIPOPROTEIN"/>
    <property type="match status" value="1"/>
</dbReference>
<accession>A0A939EU96</accession>
<sequence length="126" mass="13184">MLRIFTCLIVGLSSLFVTACSSVADDDVSPACISNFTDTLIAQLLAQPKQNPVAEITQYTYQGQTVYLVTGGSTAGAAGTTLNYLFDTCGNILCAATGGPNGQGDGRCPGFQTNATNPVLVWRDPR</sequence>
<dbReference type="AlphaFoldDB" id="A0A939EU96"/>
<protein>
    <recommendedName>
        <fullName evidence="2">DUF6970 domain-containing protein</fullName>
    </recommendedName>
</protein>
<organism evidence="3 4">
    <name type="scientific">Hymenobacter telluris</name>
    <dbReference type="NCBI Taxonomy" id="2816474"/>
    <lineage>
        <taxon>Bacteria</taxon>
        <taxon>Pseudomonadati</taxon>
        <taxon>Bacteroidota</taxon>
        <taxon>Cytophagia</taxon>
        <taxon>Cytophagales</taxon>
        <taxon>Hymenobacteraceae</taxon>
        <taxon>Hymenobacter</taxon>
    </lineage>
</organism>
<evidence type="ECO:0000313" key="4">
    <source>
        <dbReference type="Proteomes" id="UP000664144"/>
    </source>
</evidence>
<name>A0A939EU96_9BACT</name>